<feature type="chain" id="PRO_5039345555" evidence="2">
    <location>
        <begin position="22"/>
        <end position="140"/>
    </location>
</feature>
<organism evidence="4 5">
    <name type="scientific">Candidatus Onthomorpha intestinigallinarum</name>
    <dbReference type="NCBI Taxonomy" id="2840880"/>
    <lineage>
        <taxon>Bacteria</taxon>
        <taxon>Pseudomonadati</taxon>
        <taxon>Bacteroidota</taxon>
        <taxon>Bacteroidia</taxon>
        <taxon>Bacteroidales</taxon>
        <taxon>Candidatus Onthomorpha</taxon>
    </lineage>
</organism>
<dbReference type="InterPro" id="IPR036249">
    <property type="entry name" value="Thioredoxin-like_sf"/>
</dbReference>
<dbReference type="Proteomes" id="UP000824267">
    <property type="component" value="Unassembled WGS sequence"/>
</dbReference>
<name>A0A9D1UHU0_9BACT</name>
<evidence type="ECO:0000256" key="1">
    <source>
        <dbReference type="ARBA" id="ARBA00023284"/>
    </source>
</evidence>
<reference evidence="4" key="2">
    <citation type="submission" date="2021-04" db="EMBL/GenBank/DDBJ databases">
        <authorList>
            <person name="Gilroy R."/>
        </authorList>
    </citation>
    <scope>NUCLEOTIDE SEQUENCE</scope>
    <source>
        <strain evidence="4">Gambia16-930</strain>
    </source>
</reference>
<evidence type="ECO:0000256" key="2">
    <source>
        <dbReference type="SAM" id="SignalP"/>
    </source>
</evidence>
<keyword evidence="1" id="KW-0676">Redox-active center</keyword>
<feature type="non-terminal residue" evidence="4">
    <location>
        <position position="140"/>
    </location>
</feature>
<dbReference type="PROSITE" id="PS00194">
    <property type="entry name" value="THIOREDOXIN_1"/>
    <property type="match status" value="1"/>
</dbReference>
<reference evidence="4" key="1">
    <citation type="journal article" date="2021" name="PeerJ">
        <title>Extensive microbial diversity within the chicken gut microbiome revealed by metagenomics and culture.</title>
        <authorList>
            <person name="Gilroy R."/>
            <person name="Ravi A."/>
            <person name="Getino M."/>
            <person name="Pursley I."/>
            <person name="Horton D.L."/>
            <person name="Alikhan N.F."/>
            <person name="Baker D."/>
            <person name="Gharbi K."/>
            <person name="Hall N."/>
            <person name="Watson M."/>
            <person name="Adriaenssens E.M."/>
            <person name="Foster-Nyarko E."/>
            <person name="Jarju S."/>
            <person name="Secka A."/>
            <person name="Antonio M."/>
            <person name="Oren A."/>
            <person name="Chaudhuri R.R."/>
            <person name="La Ragione R."/>
            <person name="Hildebrand F."/>
            <person name="Pallen M.J."/>
        </authorList>
    </citation>
    <scope>NUCLEOTIDE SEQUENCE</scope>
    <source>
        <strain evidence="4">Gambia16-930</strain>
    </source>
</reference>
<comment type="caution">
    <text evidence="4">The sequence shown here is derived from an EMBL/GenBank/DDBJ whole genome shotgun (WGS) entry which is preliminary data.</text>
</comment>
<keyword evidence="2" id="KW-0732">Signal</keyword>
<dbReference type="SUPFAM" id="SSF52833">
    <property type="entry name" value="Thioredoxin-like"/>
    <property type="match status" value="1"/>
</dbReference>
<accession>A0A9D1UHU0</accession>
<evidence type="ECO:0000313" key="5">
    <source>
        <dbReference type="Proteomes" id="UP000824267"/>
    </source>
</evidence>
<gene>
    <name evidence="4" type="ORF">IAC47_06540</name>
</gene>
<evidence type="ECO:0000313" key="4">
    <source>
        <dbReference type="EMBL" id="HIW87913.1"/>
    </source>
</evidence>
<feature type="domain" description="Spermatogenesis-associated protein 20-like TRX" evidence="3">
    <location>
        <begin position="21"/>
        <end position="93"/>
    </location>
</feature>
<sequence length="140" mass="16190">MKIKNVVAMLFAVFAISGLSAQEKIEWIKIDQLEKSIGQTNNQGKKILVDCYTDWCGWCKRMDKDTFSDTLIAKIMNYYFIAVKFDAECQENITFKGKEYKSNGTTSKKKNPHQLAYYLLNNRLSYPSFSIMNTDLNVIE</sequence>
<feature type="signal peptide" evidence="2">
    <location>
        <begin position="1"/>
        <end position="21"/>
    </location>
</feature>
<dbReference type="EMBL" id="DXGG01000204">
    <property type="protein sequence ID" value="HIW87913.1"/>
    <property type="molecule type" value="Genomic_DNA"/>
</dbReference>
<dbReference type="InterPro" id="IPR017937">
    <property type="entry name" value="Thioredoxin_CS"/>
</dbReference>
<protein>
    <submittedName>
        <fullName evidence="4">DUF255 domain-containing protein</fullName>
    </submittedName>
</protein>
<proteinExistence type="predicted"/>
<dbReference type="Gene3D" id="3.40.30.10">
    <property type="entry name" value="Glutaredoxin"/>
    <property type="match status" value="1"/>
</dbReference>
<evidence type="ECO:0000259" key="3">
    <source>
        <dbReference type="Pfam" id="PF03190"/>
    </source>
</evidence>
<dbReference type="AlphaFoldDB" id="A0A9D1UHU0"/>
<dbReference type="InterPro" id="IPR004879">
    <property type="entry name" value="Ssp411-like_TRX"/>
</dbReference>
<dbReference type="Pfam" id="PF03190">
    <property type="entry name" value="Thioredox_DsbH"/>
    <property type="match status" value="1"/>
</dbReference>